<feature type="compositionally biased region" description="Polar residues" evidence="1">
    <location>
        <begin position="1"/>
        <end position="19"/>
    </location>
</feature>
<name>A0AAN8MZZ3_9PEZI</name>
<evidence type="ECO:0000313" key="2">
    <source>
        <dbReference type="EMBL" id="KAK6504363.1"/>
    </source>
</evidence>
<feature type="region of interest" description="Disordered" evidence="1">
    <location>
        <begin position="152"/>
        <end position="171"/>
    </location>
</feature>
<feature type="compositionally biased region" description="Polar residues" evidence="1">
    <location>
        <begin position="466"/>
        <end position="481"/>
    </location>
</feature>
<keyword evidence="3" id="KW-1185">Reference proteome</keyword>
<accession>A0AAN8MZZ3</accession>
<feature type="region of interest" description="Disordered" evidence="1">
    <location>
        <begin position="290"/>
        <end position="584"/>
    </location>
</feature>
<feature type="compositionally biased region" description="Polar residues" evidence="1">
    <location>
        <begin position="246"/>
        <end position="256"/>
    </location>
</feature>
<feature type="compositionally biased region" description="Basic and acidic residues" evidence="1">
    <location>
        <begin position="217"/>
        <end position="226"/>
    </location>
</feature>
<feature type="compositionally biased region" description="Low complexity" evidence="1">
    <location>
        <begin position="513"/>
        <end position="529"/>
    </location>
</feature>
<feature type="compositionally biased region" description="Basic and acidic residues" evidence="1">
    <location>
        <begin position="329"/>
        <end position="340"/>
    </location>
</feature>
<sequence length="618" mass="66966">MPTTLAHSSFNGRDQSCSDGNVDKIPTPTMKLTTSPPTALSFKIPPDQFQNTDQLRPPLTPATEVDLQKSCAILVQSTGYSSSSKKSKTRSSQRRGNGTIPVVRSHTRTTSKSGGRTPVGRVVRAGSAAAATASGSTAGRGRNGSTIRYEKALTSSYVPPRRPAPEKALPVARRAVVKPNKENGGVEEEENTVIKEKKSVDVIKEVKSSDGSSAEDQPARTTDKNKKVGVKKLVNVMTGYIRPHESSSQTVTELQTSSSVSNEVSPSKEKSNPWESLQIKSLKKKDGIANIEAANVPEQLHTKTSSDEEGKHGGLKRSVSKRLGNAVKEYVKPPHVDRFTPEPLHTVSPPSKEELKKAEQQKKYRVTKAMREYVKPSPNDISNITIKEEEQPSQTSKPEKTLKSISTKPLPAIEKPTSPTLATSTTKDPQKTSTEPPPSKQPGNNNHSHHNPFRLLHDYVKPSMTDPPTLQTNIPQVSTHLSPILPSERKPLTTQRSQPSMPYVPPKIRPRGKTLPLDDSPLSPKPTSSNIPSTATRQGPIFGGGYPAKSDLLSTTTATTTTTAASKDKENRGPASPGFFGRNPGGSGFRIHFSHFLNKQRSDGLARVDTFDGYIECG</sequence>
<proteinExistence type="predicted"/>
<gene>
    <name evidence="2" type="ORF">TWF506_002564</name>
</gene>
<reference evidence="2 3" key="1">
    <citation type="submission" date="2019-10" db="EMBL/GenBank/DDBJ databases">
        <authorList>
            <person name="Palmer J.M."/>
        </authorList>
    </citation>
    <scope>NUCLEOTIDE SEQUENCE [LARGE SCALE GENOMIC DNA]</scope>
    <source>
        <strain evidence="2 3">TWF506</strain>
    </source>
</reference>
<feature type="compositionally biased region" description="Basic and acidic residues" evidence="1">
    <location>
        <begin position="300"/>
        <end position="312"/>
    </location>
</feature>
<dbReference type="EMBL" id="JAVHJM010000010">
    <property type="protein sequence ID" value="KAK6504363.1"/>
    <property type="molecule type" value="Genomic_DNA"/>
</dbReference>
<feature type="region of interest" description="Disordered" evidence="1">
    <location>
        <begin position="205"/>
        <end position="278"/>
    </location>
</feature>
<feature type="region of interest" description="Disordered" evidence="1">
    <location>
        <begin position="76"/>
        <end position="147"/>
    </location>
</feature>
<feature type="compositionally biased region" description="Basic and acidic residues" evidence="1">
    <location>
        <begin position="351"/>
        <end position="362"/>
    </location>
</feature>
<dbReference type="AlphaFoldDB" id="A0AAN8MZZ3"/>
<feature type="compositionally biased region" description="Polar residues" evidence="1">
    <location>
        <begin position="417"/>
        <end position="434"/>
    </location>
</feature>
<evidence type="ECO:0000313" key="3">
    <source>
        <dbReference type="Proteomes" id="UP001307849"/>
    </source>
</evidence>
<organism evidence="2 3">
    <name type="scientific">Arthrobotrys conoides</name>
    <dbReference type="NCBI Taxonomy" id="74498"/>
    <lineage>
        <taxon>Eukaryota</taxon>
        <taxon>Fungi</taxon>
        <taxon>Dikarya</taxon>
        <taxon>Ascomycota</taxon>
        <taxon>Pezizomycotina</taxon>
        <taxon>Orbiliomycetes</taxon>
        <taxon>Orbiliales</taxon>
        <taxon>Orbiliaceae</taxon>
        <taxon>Arthrobotrys</taxon>
    </lineage>
</organism>
<comment type="caution">
    <text evidence="2">The sequence shown here is derived from an EMBL/GenBank/DDBJ whole genome shotgun (WGS) entry which is preliminary data.</text>
</comment>
<feature type="compositionally biased region" description="Low complexity" evidence="1">
    <location>
        <begin position="119"/>
        <end position="140"/>
    </location>
</feature>
<dbReference type="Proteomes" id="UP001307849">
    <property type="component" value="Unassembled WGS sequence"/>
</dbReference>
<feature type="region of interest" description="Disordered" evidence="1">
    <location>
        <begin position="1"/>
        <end position="63"/>
    </location>
</feature>
<feature type="compositionally biased region" description="Low complexity" evidence="1">
    <location>
        <begin position="555"/>
        <end position="565"/>
    </location>
</feature>
<evidence type="ECO:0000256" key="1">
    <source>
        <dbReference type="SAM" id="MobiDB-lite"/>
    </source>
</evidence>
<protein>
    <submittedName>
        <fullName evidence="2">Uncharacterized protein</fullName>
    </submittedName>
</protein>